<evidence type="ECO:0000313" key="1">
    <source>
        <dbReference type="EMBL" id="SVE49729.1"/>
    </source>
</evidence>
<dbReference type="PANTHER" id="PTHR43881">
    <property type="entry name" value="GAMMA-GLUTAMYLTRANSPEPTIDASE (AFU_ORTHOLOGUE AFUA_4G13580)"/>
    <property type="match status" value="1"/>
</dbReference>
<organism evidence="1">
    <name type="scientific">marine metagenome</name>
    <dbReference type="NCBI Taxonomy" id="408172"/>
    <lineage>
        <taxon>unclassified sequences</taxon>
        <taxon>metagenomes</taxon>
        <taxon>ecological metagenomes</taxon>
    </lineage>
</organism>
<evidence type="ECO:0008006" key="2">
    <source>
        <dbReference type="Google" id="ProtNLM"/>
    </source>
</evidence>
<feature type="non-terminal residue" evidence="1">
    <location>
        <position position="218"/>
    </location>
</feature>
<dbReference type="EMBL" id="UINC01221405">
    <property type="protein sequence ID" value="SVE49729.1"/>
    <property type="molecule type" value="Genomic_DNA"/>
</dbReference>
<accession>A0A383DZG1</accession>
<dbReference type="Pfam" id="PF01019">
    <property type="entry name" value="G_glu_transpept"/>
    <property type="match status" value="1"/>
</dbReference>
<sequence length="218" mass="23138">MRFIFSAFAISILCTPLHAQSPEEAPFWRPVVMGTFGMVAAEHPLESMAGWQVLEAGGNAFDAAAAVFYMTTVVEQHQAGMGGDLFMVAYLADEDRVVFINGTGGAPALATPDYFRKLGGIPSEGPDATDVPGAVGGIDLALTTFGSMSYDEVLAPAIRAAREGHPLDFWASGYHERSVSKTSPYPSSVSVLMPEGRPLGRGDVFVQSDLAKSMEMIA</sequence>
<proteinExistence type="predicted"/>
<reference evidence="1" key="1">
    <citation type="submission" date="2018-05" db="EMBL/GenBank/DDBJ databases">
        <authorList>
            <person name="Lanie J.A."/>
            <person name="Ng W.-L."/>
            <person name="Kazmierczak K.M."/>
            <person name="Andrzejewski T.M."/>
            <person name="Davidsen T.M."/>
            <person name="Wayne K.J."/>
            <person name="Tettelin H."/>
            <person name="Glass J.I."/>
            <person name="Rusch D."/>
            <person name="Podicherti R."/>
            <person name="Tsui H.-C.T."/>
            <person name="Winkler M.E."/>
        </authorList>
    </citation>
    <scope>NUCLEOTIDE SEQUENCE</scope>
</reference>
<dbReference type="PRINTS" id="PR01210">
    <property type="entry name" value="GGTRANSPTASE"/>
</dbReference>
<name>A0A383DZG1_9ZZZZ</name>
<dbReference type="InterPro" id="IPR029055">
    <property type="entry name" value="Ntn_hydrolases_N"/>
</dbReference>
<dbReference type="AlphaFoldDB" id="A0A383DZG1"/>
<gene>
    <name evidence="1" type="ORF">METZ01_LOCUS502583</name>
</gene>
<protein>
    <recommendedName>
        <fullName evidence="2">Gamma-glutamyltransferase</fullName>
    </recommendedName>
</protein>
<dbReference type="PANTHER" id="PTHR43881:SF1">
    <property type="entry name" value="GAMMA-GLUTAMYLTRANSPEPTIDASE (AFU_ORTHOLOGUE AFUA_4G13580)"/>
    <property type="match status" value="1"/>
</dbReference>
<dbReference type="SUPFAM" id="SSF56235">
    <property type="entry name" value="N-terminal nucleophile aminohydrolases (Ntn hydrolases)"/>
    <property type="match status" value="1"/>
</dbReference>
<dbReference type="InterPro" id="IPR052896">
    <property type="entry name" value="GGT-like_enzyme"/>
</dbReference>